<dbReference type="PANTHER" id="PTHR43433">
    <property type="entry name" value="HYDROLASE, ALPHA/BETA FOLD FAMILY PROTEIN"/>
    <property type="match status" value="1"/>
</dbReference>
<dbReference type="InterPro" id="IPR050471">
    <property type="entry name" value="AB_hydrolase"/>
</dbReference>
<sequence>MRAEDELCPVADGTLRVRRTGMGPPLLLIAGGLGGVESYRPLTRRLAGRYTVLGYDRRGHFHSTDETSGPVTVRTQAVDAAAVIRHFGYDHALVFGSSAGALIALELAAIRPGLVRAVVAHEPPAVRLLGDGDHWLAFADELVALAETDLLTAFTRFVRSLAGAAGPDLKAVALPFERDWIRLFGREMREFYRYLPDVAALRACGVPVIPAGGEDSRGFYHHRPAELLADALDVPFAEVPGAHLGPQRNAGQFAGRLTTLLHDTVPTPSATEPG</sequence>
<gene>
    <name evidence="2" type="ORF">CFN78_05530</name>
</gene>
<dbReference type="Gene3D" id="3.40.50.1820">
    <property type="entry name" value="alpha/beta hydrolase"/>
    <property type="match status" value="1"/>
</dbReference>
<dbReference type="RefSeq" id="WP_094861471.1">
    <property type="nucleotide sequence ID" value="NZ_NKYE01000002.1"/>
</dbReference>
<comment type="caution">
    <text evidence="2">The sequence shown here is derived from an EMBL/GenBank/DDBJ whole genome shotgun (WGS) entry which is preliminary data.</text>
</comment>
<dbReference type="OrthoDB" id="3210164at2"/>
<dbReference type="AlphaFoldDB" id="A0A263D7T4"/>
<evidence type="ECO:0000313" key="3">
    <source>
        <dbReference type="Proteomes" id="UP000242444"/>
    </source>
</evidence>
<name>A0A263D7T4_9PSEU</name>
<accession>A0A263D7T4</accession>
<dbReference type="InterPro" id="IPR000073">
    <property type="entry name" value="AB_hydrolase_1"/>
</dbReference>
<organism evidence="2 3">
    <name type="scientific">Amycolatopsis antarctica</name>
    <dbReference type="NCBI Taxonomy" id="1854586"/>
    <lineage>
        <taxon>Bacteria</taxon>
        <taxon>Bacillati</taxon>
        <taxon>Actinomycetota</taxon>
        <taxon>Actinomycetes</taxon>
        <taxon>Pseudonocardiales</taxon>
        <taxon>Pseudonocardiaceae</taxon>
        <taxon>Amycolatopsis</taxon>
    </lineage>
</organism>
<dbReference type="InterPro" id="IPR029058">
    <property type="entry name" value="AB_hydrolase_fold"/>
</dbReference>
<dbReference type="PANTHER" id="PTHR43433:SF5">
    <property type="entry name" value="AB HYDROLASE-1 DOMAIN-CONTAINING PROTEIN"/>
    <property type="match status" value="1"/>
</dbReference>
<dbReference type="GO" id="GO:0046503">
    <property type="term" value="P:glycerolipid catabolic process"/>
    <property type="evidence" value="ECO:0007669"/>
    <property type="project" value="TreeGrafter"/>
</dbReference>
<dbReference type="GO" id="GO:0004806">
    <property type="term" value="F:triacylglycerol lipase activity"/>
    <property type="evidence" value="ECO:0007669"/>
    <property type="project" value="TreeGrafter"/>
</dbReference>
<dbReference type="Proteomes" id="UP000242444">
    <property type="component" value="Unassembled WGS sequence"/>
</dbReference>
<dbReference type="SUPFAM" id="SSF53474">
    <property type="entry name" value="alpha/beta-Hydrolases"/>
    <property type="match status" value="1"/>
</dbReference>
<evidence type="ECO:0000259" key="1">
    <source>
        <dbReference type="Pfam" id="PF00561"/>
    </source>
</evidence>
<evidence type="ECO:0000313" key="2">
    <source>
        <dbReference type="EMBL" id="OZM74572.1"/>
    </source>
</evidence>
<dbReference type="InParanoid" id="A0A263D7T4"/>
<reference evidence="2 3" key="1">
    <citation type="submission" date="2017-07" db="EMBL/GenBank/DDBJ databases">
        <title>Amycolatopsis antarcticus sp. nov., isolated from the surface of an Antarcticus brown macroalga.</title>
        <authorList>
            <person name="Wang J."/>
            <person name="Leiva S."/>
            <person name="Huang J."/>
            <person name="Huang Y."/>
        </authorList>
    </citation>
    <scope>NUCLEOTIDE SEQUENCE [LARGE SCALE GENOMIC DNA]</scope>
    <source>
        <strain evidence="2 3">AU-G6</strain>
    </source>
</reference>
<proteinExistence type="predicted"/>
<dbReference type="Pfam" id="PF00561">
    <property type="entry name" value="Abhydrolase_1"/>
    <property type="match status" value="1"/>
</dbReference>
<keyword evidence="2" id="KW-0378">Hydrolase</keyword>
<protein>
    <submittedName>
        <fullName evidence="2">Alpha/beta hydrolase</fullName>
    </submittedName>
</protein>
<feature type="domain" description="AB hydrolase-1" evidence="1">
    <location>
        <begin position="24"/>
        <end position="136"/>
    </location>
</feature>
<keyword evidence="3" id="KW-1185">Reference proteome</keyword>
<dbReference type="EMBL" id="NKYE01000002">
    <property type="protein sequence ID" value="OZM74572.1"/>
    <property type="molecule type" value="Genomic_DNA"/>
</dbReference>